<feature type="compositionally biased region" description="Pro residues" evidence="1">
    <location>
        <begin position="247"/>
        <end position="258"/>
    </location>
</feature>
<dbReference type="EMBL" id="LSRX01000808">
    <property type="protein sequence ID" value="OLP88525.1"/>
    <property type="molecule type" value="Genomic_DNA"/>
</dbReference>
<protein>
    <submittedName>
        <fullName evidence="2">Uncharacterized protein</fullName>
    </submittedName>
</protein>
<comment type="caution">
    <text evidence="2">The sequence shown here is derived from an EMBL/GenBank/DDBJ whole genome shotgun (WGS) entry which is preliminary data.</text>
</comment>
<name>A0A1Q9D025_SYMMI</name>
<feature type="compositionally biased region" description="Low complexity" evidence="1">
    <location>
        <begin position="46"/>
        <end position="57"/>
    </location>
</feature>
<evidence type="ECO:0000313" key="2">
    <source>
        <dbReference type="EMBL" id="OLP88525.1"/>
    </source>
</evidence>
<dbReference type="AlphaFoldDB" id="A0A1Q9D025"/>
<proteinExistence type="predicted"/>
<sequence length="784" mass="86302">MQIFVGGYHRSQGDTEITPAASVARALLLMPKGSFKGEGRGRRRGSASARPRGAAPRQLQGRGSAADARSQSQSRPSPPSPRPGWDEDTRAPSLFDSRLRRHIFQPYSRAAVESVITGPRPRRAPQARATLPPAPHHKPGQLRRRVQVPQPPKPPKPVELSATEEAKQPELQELAAKSVFGSVPSEASEPLTWPKPFQTALVSTMPEQLQVTHMQRRRAMASLGEKLAILLPDGRSESGTGSLLIVPPVPATRPPLQPERPEPRERQILQTQDTQLESLRRQQGIKLVEAPIPAKVQSLSQKLSALLGPPAPQHCDSPERRPAAEPSQLLRQNAAEVVCKVDLLTDGVLEHLLGDAVSRLDALPEKRPQQHKTCYAPAEARRPPRDEQEEDRQLQDPRRESLGKLVQNAEDRLEMLEQELKVTYLHRQESTSARGAKQVLMNPNVMGDHMLPLLPPRQLLAAAICSREVMARLSHETVVRSVLISGGGHGKTTLRSILALVCGQKAFPDSWPPFRETSQGRIWIPSPLRLLRLCLGRTCEMPRCSGKVNHIRPEWGLFACWPCTLNSTLEVKSARQWSCYGPALKHPRTCRADGKFLWKQSLVKGNERVGPIVTVDGLQSQALGDILAETSAAAAAADAPEAQKLLEAFLPAAATARQLEEAAAELKQDRKGTKAAKFAEVRDDIASRLSTMPWKDIAMSAEEVSKIIQPFQKAPSSYFKTKKQAAVVEQEIRQLFSGVDQSVLDLRFCDDSIFGQALRAEAEATGPTLFTKAPRSFFDSSRGL</sequence>
<feature type="region of interest" description="Disordered" evidence="1">
    <location>
        <begin position="114"/>
        <end position="164"/>
    </location>
</feature>
<dbReference type="OrthoDB" id="443013at2759"/>
<evidence type="ECO:0000313" key="3">
    <source>
        <dbReference type="Proteomes" id="UP000186817"/>
    </source>
</evidence>
<reference evidence="2 3" key="1">
    <citation type="submission" date="2016-02" db="EMBL/GenBank/DDBJ databases">
        <title>Genome analysis of coral dinoflagellate symbionts highlights evolutionary adaptations to a symbiotic lifestyle.</title>
        <authorList>
            <person name="Aranda M."/>
            <person name="Li Y."/>
            <person name="Liew Y.J."/>
            <person name="Baumgarten S."/>
            <person name="Simakov O."/>
            <person name="Wilson M."/>
            <person name="Piel J."/>
            <person name="Ashoor H."/>
            <person name="Bougouffa S."/>
            <person name="Bajic V.B."/>
            <person name="Ryu T."/>
            <person name="Ravasi T."/>
            <person name="Bayer T."/>
            <person name="Micklem G."/>
            <person name="Kim H."/>
            <person name="Bhak J."/>
            <person name="Lajeunesse T.C."/>
            <person name="Voolstra C.R."/>
        </authorList>
    </citation>
    <scope>NUCLEOTIDE SEQUENCE [LARGE SCALE GENOMIC DNA]</scope>
    <source>
        <strain evidence="2 3">CCMP2467</strain>
    </source>
</reference>
<keyword evidence="3" id="KW-1185">Reference proteome</keyword>
<feature type="region of interest" description="Disordered" evidence="1">
    <location>
        <begin position="363"/>
        <end position="402"/>
    </location>
</feature>
<feature type="region of interest" description="Disordered" evidence="1">
    <location>
        <begin position="33"/>
        <end position="91"/>
    </location>
</feature>
<feature type="region of interest" description="Disordered" evidence="1">
    <location>
        <begin position="307"/>
        <end position="326"/>
    </location>
</feature>
<gene>
    <name evidence="2" type="ORF">AK812_SmicGene30122</name>
</gene>
<dbReference type="Proteomes" id="UP000186817">
    <property type="component" value="Unassembled WGS sequence"/>
</dbReference>
<organism evidence="2 3">
    <name type="scientific">Symbiodinium microadriaticum</name>
    <name type="common">Dinoflagellate</name>
    <name type="synonym">Zooxanthella microadriatica</name>
    <dbReference type="NCBI Taxonomy" id="2951"/>
    <lineage>
        <taxon>Eukaryota</taxon>
        <taxon>Sar</taxon>
        <taxon>Alveolata</taxon>
        <taxon>Dinophyceae</taxon>
        <taxon>Suessiales</taxon>
        <taxon>Symbiodiniaceae</taxon>
        <taxon>Symbiodinium</taxon>
    </lineage>
</organism>
<accession>A0A1Q9D025</accession>
<feature type="compositionally biased region" description="Basic residues" evidence="1">
    <location>
        <begin position="135"/>
        <end position="146"/>
    </location>
</feature>
<feature type="region of interest" description="Disordered" evidence="1">
    <location>
        <begin position="237"/>
        <end position="265"/>
    </location>
</feature>
<evidence type="ECO:0000256" key="1">
    <source>
        <dbReference type="SAM" id="MobiDB-lite"/>
    </source>
</evidence>
<feature type="compositionally biased region" description="Basic and acidic residues" evidence="1">
    <location>
        <begin position="379"/>
        <end position="402"/>
    </location>
</feature>